<dbReference type="Proteomes" id="UP001500630">
    <property type="component" value="Unassembled WGS sequence"/>
</dbReference>
<name>A0ABP6YBY0_9ACTN</name>
<organism evidence="2 3">
    <name type="scientific">Nonomuraea rosea</name>
    <dbReference type="NCBI Taxonomy" id="638574"/>
    <lineage>
        <taxon>Bacteria</taxon>
        <taxon>Bacillati</taxon>
        <taxon>Actinomycetota</taxon>
        <taxon>Actinomycetes</taxon>
        <taxon>Streptosporangiales</taxon>
        <taxon>Streptosporangiaceae</taxon>
        <taxon>Nonomuraea</taxon>
    </lineage>
</organism>
<reference evidence="3" key="1">
    <citation type="journal article" date="2019" name="Int. J. Syst. Evol. Microbiol.">
        <title>The Global Catalogue of Microorganisms (GCM) 10K type strain sequencing project: providing services to taxonomists for standard genome sequencing and annotation.</title>
        <authorList>
            <consortium name="The Broad Institute Genomics Platform"/>
            <consortium name="The Broad Institute Genome Sequencing Center for Infectious Disease"/>
            <person name="Wu L."/>
            <person name="Ma J."/>
        </authorList>
    </citation>
    <scope>NUCLEOTIDE SEQUENCE [LARGE SCALE GENOMIC DNA]</scope>
    <source>
        <strain evidence="3">JCM 17326</strain>
    </source>
</reference>
<dbReference type="EMBL" id="BAABDQ010000018">
    <property type="protein sequence ID" value="GAA3580040.1"/>
    <property type="molecule type" value="Genomic_DNA"/>
</dbReference>
<gene>
    <name evidence="2" type="ORF">GCM10022419_071930</name>
</gene>
<evidence type="ECO:0000256" key="1">
    <source>
        <dbReference type="SAM" id="MobiDB-lite"/>
    </source>
</evidence>
<comment type="caution">
    <text evidence="2">The sequence shown here is derived from an EMBL/GenBank/DDBJ whole genome shotgun (WGS) entry which is preliminary data.</text>
</comment>
<protein>
    <submittedName>
        <fullName evidence="2">Uncharacterized protein</fullName>
    </submittedName>
</protein>
<evidence type="ECO:0000313" key="3">
    <source>
        <dbReference type="Proteomes" id="UP001500630"/>
    </source>
</evidence>
<accession>A0ABP6YBY0</accession>
<keyword evidence="3" id="KW-1185">Reference proteome</keyword>
<feature type="region of interest" description="Disordered" evidence="1">
    <location>
        <begin position="36"/>
        <end position="63"/>
    </location>
</feature>
<proteinExistence type="predicted"/>
<sequence>MNVVVISRAWRRRVCGGAMIDLLELADAAKLGRAAGRPGDRAVSLGDGAVTYPSGASGRSGIR</sequence>
<evidence type="ECO:0000313" key="2">
    <source>
        <dbReference type="EMBL" id="GAA3580040.1"/>
    </source>
</evidence>